<dbReference type="NCBIfam" id="NF041492">
    <property type="entry name" value="MobF"/>
    <property type="match status" value="1"/>
</dbReference>
<accession>B1ZY28</accession>
<dbReference type="SUPFAM" id="SSF52540">
    <property type="entry name" value="P-loop containing nucleoside triphosphate hydrolases"/>
    <property type="match status" value="2"/>
</dbReference>
<feature type="domain" description="AAA+ ATPase" evidence="2">
    <location>
        <begin position="428"/>
        <end position="561"/>
    </location>
</feature>
<dbReference type="AlphaFoldDB" id="B1ZY28"/>
<gene>
    <name evidence="3" type="ordered locus">Oter_1944</name>
</gene>
<sequence length="910" mass="101630">MLRPKPQLNLQNAREYFRDHLRVGDYYSEGQTIAGDWLGLAAERLGLTGAVTEKEFLALCEGLHPETGKRLTARMNTARRVDGKLAANRRIFHDFTISPPKSVSIVARCQDSRIVDAHRDAVRLAMIELEKFAETRIRKSKQNAERVTGNIVAACFQHDTSRALDPHLHTHCVVFNATFDPVENRWKALQTVGMYRAQKFAENLYFHELSKRLRSLGYGIENNARNFEISRVPAALIERFSKRHAQIAAEAERYVANGYDGDIGALRRRLAHEHRDRKIKGATAELLREHWNRQLSPDEARALTGLRGVPAITQRADLRSIVGWADEHLFTHRAVVNDYELIATALARGRGENFDLDALRSAVEQHGYLREDGTRKLISAELLRCELDIVLAAQDGRKRHRALNPNYHPSPSLSSEQERAARRILTSRDFITLFRGGAGTGKSHTLKEVALGLAAAERPVVVLAPQRQQVHALETDGLPAETLARTLATGRLDHGAVVILDEAGQVGGRDLHALIRLVQAHGGRLILSGDTRQHGAVAASDALRAIEQHAKPRVAVLRTIRRQNPALARTSEERRFIRRYRAVVKKASEGKQAESFDLLDQLGCVRELPDEVRGVAVAGEYLTAMERGESVVVVAQTWNEVHAVNDAVRTALHSAGKLGPGTPTVTYQPVDRSESQKRDPRFYEPGQAAHFLRSYGRFKKGDTCEIAEANDRGVVLVKDGRRSTVGYRHAERFIVTKRTDMEIAPGDRLQLKANGRSVEGTRLHNGELVTVANVDSSGALIVTDERGATKTLTSSQRLLVRGYAVTSYGSQGKTVDTVLFADAGERAATNAQQWYVTISRGRKRVVVFTPDKDQLRTRVESPGERELATEGERLALALRWTQQHRQELWATQRPRQEMHLREGQRMGMSA</sequence>
<dbReference type="CDD" id="cd18809">
    <property type="entry name" value="SF1_C_RecD"/>
    <property type="match status" value="1"/>
</dbReference>
<dbReference type="OrthoDB" id="177421at2"/>
<dbReference type="HOGENOM" id="CLU_001748_0_0_0"/>
<keyword evidence="4" id="KW-1185">Reference proteome</keyword>
<dbReference type="EMBL" id="CP001032">
    <property type="protein sequence ID" value="ACB75227.1"/>
    <property type="molecule type" value="Genomic_DNA"/>
</dbReference>
<dbReference type="STRING" id="452637.Oter_1944"/>
<reference evidence="3 4" key="1">
    <citation type="journal article" date="2011" name="J. Bacteriol.">
        <title>Genome sequence of the verrucomicrobium Opitutus terrae PB90-1, an abundant inhabitant of rice paddy soil ecosystems.</title>
        <authorList>
            <person name="van Passel M.W."/>
            <person name="Kant R."/>
            <person name="Palva A."/>
            <person name="Copeland A."/>
            <person name="Lucas S."/>
            <person name="Lapidus A."/>
            <person name="Glavina del Rio T."/>
            <person name="Pitluck S."/>
            <person name="Goltsman E."/>
            <person name="Clum A."/>
            <person name="Sun H."/>
            <person name="Schmutz J."/>
            <person name="Larimer F.W."/>
            <person name="Land M.L."/>
            <person name="Hauser L."/>
            <person name="Kyrpides N."/>
            <person name="Mikhailova N."/>
            <person name="Richardson P.P."/>
            <person name="Janssen P.H."/>
            <person name="de Vos W.M."/>
            <person name="Smidt H."/>
        </authorList>
    </citation>
    <scope>NUCLEOTIDE SEQUENCE [LARGE SCALE GENOMIC DNA]</scope>
    <source>
        <strain evidence="4">DSM 11246 / JCM 15787 / PB90-1</strain>
    </source>
</reference>
<dbReference type="InterPro" id="IPR014862">
    <property type="entry name" value="TrwC"/>
</dbReference>
<dbReference type="RefSeq" id="WP_012374764.1">
    <property type="nucleotide sequence ID" value="NC_010571.1"/>
</dbReference>
<proteinExistence type="predicted"/>
<organism evidence="3 4">
    <name type="scientific">Opitutus terrae (strain DSM 11246 / JCM 15787 / PB90-1)</name>
    <dbReference type="NCBI Taxonomy" id="452637"/>
    <lineage>
        <taxon>Bacteria</taxon>
        <taxon>Pseudomonadati</taxon>
        <taxon>Verrucomicrobiota</taxon>
        <taxon>Opitutia</taxon>
        <taxon>Opitutales</taxon>
        <taxon>Opitutaceae</taxon>
        <taxon>Opitutus</taxon>
    </lineage>
</organism>
<protein>
    <submittedName>
        <fullName evidence="3">Conjugative relaxase domain protein</fullName>
    </submittedName>
</protein>
<dbReference type="InterPro" id="IPR003593">
    <property type="entry name" value="AAA+_ATPase"/>
</dbReference>
<evidence type="ECO:0000259" key="2">
    <source>
        <dbReference type="SMART" id="SM00382"/>
    </source>
</evidence>
<dbReference type="KEGG" id="ote:Oter_1944"/>
<dbReference type="InterPro" id="IPR014059">
    <property type="entry name" value="TraI/TrwC_relax"/>
</dbReference>
<dbReference type="NCBIfam" id="TIGR02686">
    <property type="entry name" value="relax_trwC"/>
    <property type="match status" value="1"/>
</dbReference>
<name>B1ZY28_OPITP</name>
<dbReference type="Pfam" id="PF08751">
    <property type="entry name" value="TrwC"/>
    <property type="match status" value="1"/>
</dbReference>
<feature type="region of interest" description="Disordered" evidence="1">
    <location>
        <begin position="654"/>
        <end position="679"/>
    </location>
</feature>
<dbReference type="Proteomes" id="UP000007013">
    <property type="component" value="Chromosome"/>
</dbReference>
<dbReference type="InterPro" id="IPR027417">
    <property type="entry name" value="P-loop_NTPase"/>
</dbReference>
<evidence type="ECO:0000313" key="4">
    <source>
        <dbReference type="Proteomes" id="UP000007013"/>
    </source>
</evidence>
<evidence type="ECO:0000313" key="3">
    <source>
        <dbReference type="EMBL" id="ACB75227.1"/>
    </source>
</evidence>
<dbReference type="Gene3D" id="3.40.50.300">
    <property type="entry name" value="P-loop containing nucleotide triphosphate hydrolases"/>
    <property type="match status" value="1"/>
</dbReference>
<dbReference type="SMART" id="SM00382">
    <property type="entry name" value="AAA"/>
    <property type="match status" value="1"/>
</dbReference>
<evidence type="ECO:0000256" key="1">
    <source>
        <dbReference type="SAM" id="MobiDB-lite"/>
    </source>
</evidence>
<dbReference type="eggNOG" id="COG0507">
    <property type="taxonomic scope" value="Bacteria"/>
</dbReference>
<dbReference type="Pfam" id="PF13604">
    <property type="entry name" value="AAA_30"/>
    <property type="match status" value="1"/>
</dbReference>
<dbReference type="SUPFAM" id="SSF55464">
    <property type="entry name" value="Origin of replication-binding domain, RBD-like"/>
    <property type="match status" value="1"/>
</dbReference>